<evidence type="ECO:0000256" key="2">
    <source>
        <dbReference type="ARBA" id="ARBA00012925"/>
    </source>
</evidence>
<keyword evidence="7" id="KW-0732">Signal</keyword>
<reference evidence="8 9" key="1">
    <citation type="submission" date="2018-06" db="EMBL/GenBank/DDBJ databases">
        <title>Genomic Encyclopedia of Archaeal and Bacterial Type Strains, Phase II (KMG-II): from individual species to whole genera.</title>
        <authorList>
            <person name="Goeker M."/>
        </authorList>
    </citation>
    <scope>NUCLEOTIDE SEQUENCE [LARGE SCALE GENOMIC DNA]</scope>
    <source>
        <strain evidence="8 9">DSM 6779</strain>
    </source>
</reference>
<accession>A0A2W7NJG5</accession>
<dbReference type="PROSITE" id="PS00704">
    <property type="entry name" value="PROK_CO2_ANHYDRASE_1"/>
    <property type="match status" value="1"/>
</dbReference>
<organism evidence="8 9">
    <name type="scientific">Breznakibacter xylanolyticus</name>
    <dbReference type="NCBI Taxonomy" id="990"/>
    <lineage>
        <taxon>Bacteria</taxon>
        <taxon>Pseudomonadati</taxon>
        <taxon>Bacteroidota</taxon>
        <taxon>Bacteroidia</taxon>
        <taxon>Marinilabiliales</taxon>
        <taxon>Marinilabiliaceae</taxon>
        <taxon>Breznakibacter</taxon>
    </lineage>
</organism>
<dbReference type="InterPro" id="IPR015892">
    <property type="entry name" value="Carbonic_anhydrase_CS"/>
</dbReference>
<feature type="binding site" evidence="6">
    <location>
        <position position="88"/>
    </location>
    <ligand>
        <name>Zn(2+)</name>
        <dbReference type="ChEBI" id="CHEBI:29105"/>
    </ligand>
</feature>
<proteinExistence type="inferred from homology"/>
<feature type="signal peptide" evidence="7">
    <location>
        <begin position="1"/>
        <end position="21"/>
    </location>
</feature>
<dbReference type="RefSeq" id="WP_111445348.1">
    <property type="nucleotide sequence ID" value="NZ_QKZK01000011.1"/>
</dbReference>
<dbReference type="GO" id="GO:0015976">
    <property type="term" value="P:carbon utilization"/>
    <property type="evidence" value="ECO:0007669"/>
    <property type="project" value="InterPro"/>
</dbReference>
<dbReference type="AlphaFoldDB" id="A0A2W7NJG5"/>
<feature type="binding site" evidence="6">
    <location>
        <position position="141"/>
    </location>
    <ligand>
        <name>Zn(2+)</name>
        <dbReference type="ChEBI" id="CHEBI:29105"/>
    </ligand>
</feature>
<dbReference type="CDD" id="cd03378">
    <property type="entry name" value="beta_CA_cladeC"/>
    <property type="match status" value="1"/>
</dbReference>
<dbReference type="OrthoDB" id="9797527at2"/>
<feature type="binding site" evidence="6">
    <location>
        <position position="90"/>
    </location>
    <ligand>
        <name>Zn(2+)</name>
        <dbReference type="ChEBI" id="CHEBI:29105"/>
    </ligand>
</feature>
<sequence>MKNGLFLIPCLLLAIACQPKADRGNATTTEVHASAHTEHLEHPDSAMAELKAGNVRYVSGQSVAFNALAGERSATAAKQHPFAIVVCCSDSRVPPEEVFDQGIGRLFVIRTAGSVLDQAAMGSIEYAAEHLGVKLVVVLGHERCGAVTAAVEGGEAPGAVGYIVEQIRPAVESAKTKEGDLLMNAIHDNMALVQSQISSSEPILKHLVDKGELKVVGAYYDLDEGTVVF</sequence>
<dbReference type="InterPro" id="IPR036874">
    <property type="entry name" value="Carbonic_anhydrase_sf"/>
</dbReference>
<keyword evidence="6" id="KW-0479">Metal-binding</keyword>
<dbReference type="EC" id="4.2.1.1" evidence="2"/>
<protein>
    <recommendedName>
        <fullName evidence="2">carbonic anhydrase</fullName>
        <ecNumber evidence="2">4.2.1.1</ecNumber>
    </recommendedName>
</protein>
<keyword evidence="4" id="KW-0456">Lyase</keyword>
<comment type="caution">
    <text evidence="8">The sequence shown here is derived from an EMBL/GenBank/DDBJ whole genome shotgun (WGS) entry which is preliminary data.</text>
</comment>
<dbReference type="Pfam" id="PF00484">
    <property type="entry name" value="Pro_CA"/>
    <property type="match status" value="1"/>
</dbReference>
<comment type="catalytic activity">
    <reaction evidence="5">
        <text>hydrogencarbonate + H(+) = CO2 + H2O</text>
        <dbReference type="Rhea" id="RHEA:10748"/>
        <dbReference type="ChEBI" id="CHEBI:15377"/>
        <dbReference type="ChEBI" id="CHEBI:15378"/>
        <dbReference type="ChEBI" id="CHEBI:16526"/>
        <dbReference type="ChEBI" id="CHEBI:17544"/>
        <dbReference type="EC" id="4.2.1.1"/>
    </reaction>
</comment>
<feature type="chain" id="PRO_5016000741" description="carbonic anhydrase" evidence="7">
    <location>
        <begin position="22"/>
        <end position="229"/>
    </location>
</feature>
<dbReference type="PANTHER" id="PTHR11002">
    <property type="entry name" value="CARBONIC ANHYDRASE"/>
    <property type="match status" value="1"/>
</dbReference>
<evidence type="ECO:0000256" key="4">
    <source>
        <dbReference type="ARBA" id="ARBA00023239"/>
    </source>
</evidence>
<evidence type="ECO:0000256" key="6">
    <source>
        <dbReference type="PIRSR" id="PIRSR601765-1"/>
    </source>
</evidence>
<evidence type="ECO:0000313" key="9">
    <source>
        <dbReference type="Proteomes" id="UP000249239"/>
    </source>
</evidence>
<dbReference type="Gene3D" id="3.40.1050.10">
    <property type="entry name" value="Carbonic anhydrase"/>
    <property type="match status" value="1"/>
</dbReference>
<dbReference type="EMBL" id="QKZK01000011">
    <property type="protein sequence ID" value="PZX16854.1"/>
    <property type="molecule type" value="Genomic_DNA"/>
</dbReference>
<keyword evidence="9" id="KW-1185">Reference proteome</keyword>
<comment type="similarity">
    <text evidence="1">Belongs to the beta-class carbonic anhydrase family.</text>
</comment>
<evidence type="ECO:0000313" key="8">
    <source>
        <dbReference type="EMBL" id="PZX16854.1"/>
    </source>
</evidence>
<feature type="binding site" evidence="6">
    <location>
        <position position="144"/>
    </location>
    <ligand>
        <name>Zn(2+)</name>
        <dbReference type="ChEBI" id="CHEBI:29105"/>
    </ligand>
</feature>
<comment type="cofactor">
    <cofactor evidence="6">
        <name>Zn(2+)</name>
        <dbReference type="ChEBI" id="CHEBI:29105"/>
    </cofactor>
    <text evidence="6">Binds 1 zinc ion per subunit.</text>
</comment>
<dbReference type="Proteomes" id="UP000249239">
    <property type="component" value="Unassembled WGS sequence"/>
</dbReference>
<dbReference type="InterPro" id="IPR001765">
    <property type="entry name" value="Carbonic_anhydrase"/>
</dbReference>
<dbReference type="PANTHER" id="PTHR11002:SF79">
    <property type="entry name" value="CARBONIC ANHYDRASE 2"/>
    <property type="match status" value="1"/>
</dbReference>
<dbReference type="GO" id="GO:0008270">
    <property type="term" value="F:zinc ion binding"/>
    <property type="evidence" value="ECO:0007669"/>
    <property type="project" value="InterPro"/>
</dbReference>
<name>A0A2W7NJG5_9BACT</name>
<dbReference type="SUPFAM" id="SSF53056">
    <property type="entry name" value="beta-carbonic anhydrase, cab"/>
    <property type="match status" value="1"/>
</dbReference>
<keyword evidence="3 6" id="KW-0862">Zinc</keyword>
<evidence type="ECO:0000256" key="5">
    <source>
        <dbReference type="ARBA" id="ARBA00048348"/>
    </source>
</evidence>
<evidence type="ECO:0000256" key="7">
    <source>
        <dbReference type="SAM" id="SignalP"/>
    </source>
</evidence>
<evidence type="ECO:0000256" key="3">
    <source>
        <dbReference type="ARBA" id="ARBA00022833"/>
    </source>
</evidence>
<dbReference type="GO" id="GO:0004089">
    <property type="term" value="F:carbonate dehydratase activity"/>
    <property type="evidence" value="ECO:0007669"/>
    <property type="project" value="UniProtKB-EC"/>
</dbReference>
<gene>
    <name evidence="8" type="ORF">LX69_01668</name>
</gene>
<dbReference type="PROSITE" id="PS51257">
    <property type="entry name" value="PROKAR_LIPOPROTEIN"/>
    <property type="match status" value="1"/>
</dbReference>
<evidence type="ECO:0000256" key="1">
    <source>
        <dbReference type="ARBA" id="ARBA00006217"/>
    </source>
</evidence>
<dbReference type="SMART" id="SM00947">
    <property type="entry name" value="Pro_CA"/>
    <property type="match status" value="1"/>
</dbReference>